<keyword evidence="8 14" id="KW-0176">Collagen</keyword>
<dbReference type="Pfam" id="PF01391">
    <property type="entry name" value="Collagen"/>
    <property type="match status" value="5"/>
</dbReference>
<name>A0A9W7T912_TRIRA</name>
<dbReference type="SMART" id="SM00327">
    <property type="entry name" value="VWA"/>
    <property type="match status" value="1"/>
</dbReference>
<evidence type="ECO:0000256" key="10">
    <source>
        <dbReference type="ARBA" id="ARBA00074870"/>
    </source>
</evidence>
<evidence type="ECO:0000256" key="1">
    <source>
        <dbReference type="ARBA" id="ARBA00004496"/>
    </source>
</evidence>
<evidence type="ECO:0000256" key="7">
    <source>
        <dbReference type="ARBA" id="ARBA00022737"/>
    </source>
</evidence>
<comment type="subcellular location">
    <subcellularLocation>
        <location evidence="1">Cytoplasm</location>
    </subcellularLocation>
    <subcellularLocation>
        <location evidence="2">Secreted</location>
        <location evidence="2">Extracellular space</location>
        <location evidence="2">Extracellular matrix</location>
    </subcellularLocation>
</comment>
<comment type="caution">
    <text evidence="14">The sequence shown here is derived from an EMBL/GenBank/DDBJ whole genome shotgun (WGS) entry which is preliminary data.</text>
</comment>
<dbReference type="InterPro" id="IPR036465">
    <property type="entry name" value="vWFA_dom_sf"/>
</dbReference>
<dbReference type="GO" id="GO:0005581">
    <property type="term" value="C:collagen trimer"/>
    <property type="evidence" value="ECO:0007669"/>
    <property type="project" value="UniProtKB-KW"/>
</dbReference>
<keyword evidence="6 12" id="KW-0732">Signal</keyword>
<reference evidence="14" key="1">
    <citation type="submission" date="2021-02" db="EMBL/GenBank/DDBJ databases">
        <title>Comparative genomics reveals that relaxation of natural selection precedes convergent phenotypic evolution of cavefish.</title>
        <authorList>
            <person name="Peng Z."/>
        </authorList>
    </citation>
    <scope>NUCLEOTIDE SEQUENCE</scope>
    <source>
        <tissue evidence="14">Muscle</tissue>
    </source>
</reference>
<evidence type="ECO:0000256" key="12">
    <source>
        <dbReference type="SAM" id="SignalP"/>
    </source>
</evidence>
<protein>
    <recommendedName>
        <fullName evidence="10">Collagen alpha-1(XXI) chain</fullName>
    </recommendedName>
</protein>
<feature type="compositionally biased region" description="Basic and acidic residues" evidence="11">
    <location>
        <begin position="434"/>
        <end position="443"/>
    </location>
</feature>
<accession>A0A9W7T912</accession>
<dbReference type="EMBL" id="JAFHDT010000023">
    <property type="protein sequence ID" value="KAI7792875.1"/>
    <property type="molecule type" value="Genomic_DNA"/>
</dbReference>
<dbReference type="SUPFAM" id="SSF49899">
    <property type="entry name" value="Concanavalin A-like lectins/glucanases"/>
    <property type="match status" value="1"/>
</dbReference>
<dbReference type="PRINTS" id="PR00453">
    <property type="entry name" value="VWFADOMAIN"/>
</dbReference>
<evidence type="ECO:0000256" key="11">
    <source>
        <dbReference type="SAM" id="MobiDB-lite"/>
    </source>
</evidence>
<keyword evidence="4" id="KW-0964">Secreted</keyword>
<feature type="region of interest" description="Disordered" evidence="11">
    <location>
        <begin position="434"/>
        <end position="791"/>
    </location>
</feature>
<dbReference type="InterPro" id="IPR048287">
    <property type="entry name" value="TSPN-like_N"/>
</dbReference>
<feature type="compositionally biased region" description="Low complexity" evidence="11">
    <location>
        <begin position="570"/>
        <end position="580"/>
    </location>
</feature>
<dbReference type="SMART" id="SM00210">
    <property type="entry name" value="TSPN"/>
    <property type="match status" value="1"/>
</dbReference>
<feature type="compositionally biased region" description="Low complexity" evidence="11">
    <location>
        <begin position="841"/>
        <end position="853"/>
    </location>
</feature>
<dbReference type="Pfam" id="PF00092">
    <property type="entry name" value="VWA"/>
    <property type="match status" value="1"/>
</dbReference>
<keyword evidence="15" id="KW-1185">Reference proteome</keyword>
<evidence type="ECO:0000313" key="14">
    <source>
        <dbReference type="EMBL" id="KAI7792875.1"/>
    </source>
</evidence>
<feature type="chain" id="PRO_5040907285" description="Collagen alpha-1(XXI) chain" evidence="12">
    <location>
        <begin position="23"/>
        <end position="955"/>
    </location>
</feature>
<dbReference type="GO" id="GO:0005615">
    <property type="term" value="C:extracellular space"/>
    <property type="evidence" value="ECO:0007669"/>
    <property type="project" value="TreeGrafter"/>
</dbReference>
<gene>
    <name evidence="14" type="ORF">IRJ41_019262</name>
</gene>
<dbReference type="PANTHER" id="PTHR24023:SF1082">
    <property type="entry name" value="COLLAGEN TRIPLE HELIX REPEAT"/>
    <property type="match status" value="1"/>
</dbReference>
<comment type="similarity">
    <text evidence="9">Belongs to the fibril-associated collagens with interrupted helices (FACIT) family.</text>
</comment>
<feature type="compositionally biased region" description="Gly residues" evidence="11">
    <location>
        <begin position="749"/>
        <end position="758"/>
    </location>
</feature>
<evidence type="ECO:0000256" key="6">
    <source>
        <dbReference type="ARBA" id="ARBA00022729"/>
    </source>
</evidence>
<dbReference type="GO" id="GO:0005737">
    <property type="term" value="C:cytoplasm"/>
    <property type="evidence" value="ECO:0007669"/>
    <property type="project" value="UniProtKB-SubCell"/>
</dbReference>
<dbReference type="InterPro" id="IPR050149">
    <property type="entry name" value="Collagen_superfamily"/>
</dbReference>
<dbReference type="Gene3D" id="2.60.120.200">
    <property type="match status" value="1"/>
</dbReference>
<evidence type="ECO:0000256" key="8">
    <source>
        <dbReference type="ARBA" id="ARBA00023119"/>
    </source>
</evidence>
<dbReference type="InterPro" id="IPR013320">
    <property type="entry name" value="ConA-like_dom_sf"/>
</dbReference>
<evidence type="ECO:0000259" key="13">
    <source>
        <dbReference type="PROSITE" id="PS50234"/>
    </source>
</evidence>
<dbReference type="PANTHER" id="PTHR24023">
    <property type="entry name" value="COLLAGEN ALPHA"/>
    <property type="match status" value="1"/>
</dbReference>
<organism evidence="14 15">
    <name type="scientific">Triplophysa rosa</name>
    <name type="common">Cave loach</name>
    <dbReference type="NCBI Taxonomy" id="992332"/>
    <lineage>
        <taxon>Eukaryota</taxon>
        <taxon>Metazoa</taxon>
        <taxon>Chordata</taxon>
        <taxon>Craniata</taxon>
        <taxon>Vertebrata</taxon>
        <taxon>Euteleostomi</taxon>
        <taxon>Actinopterygii</taxon>
        <taxon>Neopterygii</taxon>
        <taxon>Teleostei</taxon>
        <taxon>Ostariophysi</taxon>
        <taxon>Cypriniformes</taxon>
        <taxon>Nemacheilidae</taxon>
        <taxon>Triplophysa</taxon>
    </lineage>
</organism>
<dbReference type="Proteomes" id="UP001059041">
    <property type="component" value="Linkage Group LG23"/>
</dbReference>
<proteinExistence type="inferred from homology"/>
<feature type="compositionally biased region" description="Low complexity" evidence="11">
    <location>
        <begin position="912"/>
        <end position="923"/>
    </location>
</feature>
<feature type="domain" description="VWFA" evidence="13">
    <location>
        <begin position="35"/>
        <end position="207"/>
    </location>
</feature>
<keyword evidence="7" id="KW-0677">Repeat</keyword>
<dbReference type="FunFam" id="2.60.120.200:FF:000068">
    <property type="entry name" value="collagen alpha-1(XXI) chain isoform X1"/>
    <property type="match status" value="1"/>
</dbReference>
<feature type="region of interest" description="Disordered" evidence="11">
    <location>
        <begin position="819"/>
        <end position="928"/>
    </location>
</feature>
<feature type="signal peptide" evidence="12">
    <location>
        <begin position="1"/>
        <end position="22"/>
    </location>
</feature>
<evidence type="ECO:0000256" key="4">
    <source>
        <dbReference type="ARBA" id="ARBA00022525"/>
    </source>
</evidence>
<dbReference type="InterPro" id="IPR008160">
    <property type="entry name" value="Collagen"/>
</dbReference>
<sequence length="955" mass="98938">MLWILRPIPALLFLAYSQAGEGDDIRAGCSTAVNDLVYIMDGSWSVGDEDFETAKRWLVNVTSGFDVSSHYTQVGVVQYSDTPRLEIPLGVHKTAQDLIKAIENISYLGGNTQTGRAIKFAVNHVFASSQRSDVKNRISVVVTDGKSQDDVVDASMEARAQGVKVFAVGVGTEITTSELVTIANKPAGDYVLYAEDYTNIDRIRDAMEQKLCEESVCPTRIPVASRDEKGFELMLGMKIHEKAKKIQGSLVSEAAYLLDKSVDITENTREIFPEGLPPSYVFVSTVRLKGPARKERFDLWRVLSKDGQVQAAVIMSGKDKSVSFTTTNTLNGHQIITFDKEVERLFDGNWHQLKVLVNPRRVTFFLDDEQIQDEALDTVVPIFINGKTQISKHLSSDATLPMEIQKLRLYCDPQQSERETACEIYSVVRSECPLDREPTKDTGEECDCNEGQSGPPGPPGPPGPRGARGEKGREGPPGPDGKTGPQGKKGEPGITGKKGDAGLPGPKGEPGQKGWKGERGEQGLPGKPGPPGPMGATRLKNPTVGMPGKQGEDGEKGEQGPPGKPGPKGEPGVPGSEGPFGPIGPKGEKGAIGLLGADGPQGVPGIRGLPGEAGTIGQQGTRGPPGQKGSPGPKGPAGTPGPVGPPGADGLVGPEGSPGEKGNMGVSGKAGQKGDKGEQGFPGLQGAMGLTGFKGHKGERGEPGPSGIQGEKGNNGVPGTPGPSGEVGPSGGKGEKGMPGDTGVKGTDGQKGGMGHIGIIGPRGFPGQDGSPGQAGVPGIPGKPGKPPSEDYLIKLCGDILRNQLPQLLQTMTPQRCEPCQTVKGPPGQPGAPGPKGSHGPSGYPGRPGSQGYPGPPGIQGPRGVKGDTGLRGVKGNKGESRPGHPGPPGDPGMQGPRGSDGIGFPGPPGIPGKSGIPGVPGKQGPPGPAGVCDMSICYQAYNLRGEHYSKGPDF</sequence>
<dbReference type="FunFam" id="3.40.50.410:FF:000041">
    <property type="entry name" value="Collagen alpha-1(XXI) chain isoform X1"/>
    <property type="match status" value="1"/>
</dbReference>
<evidence type="ECO:0000256" key="5">
    <source>
        <dbReference type="ARBA" id="ARBA00022530"/>
    </source>
</evidence>
<dbReference type="SUPFAM" id="SSF53300">
    <property type="entry name" value="vWA-like"/>
    <property type="match status" value="1"/>
</dbReference>
<dbReference type="PROSITE" id="PS50234">
    <property type="entry name" value="VWFA"/>
    <property type="match status" value="1"/>
</dbReference>
<dbReference type="Gene3D" id="3.40.50.410">
    <property type="entry name" value="von Willebrand factor, type A domain"/>
    <property type="match status" value="1"/>
</dbReference>
<evidence type="ECO:0000313" key="15">
    <source>
        <dbReference type="Proteomes" id="UP001059041"/>
    </source>
</evidence>
<evidence type="ECO:0000256" key="3">
    <source>
        <dbReference type="ARBA" id="ARBA00022490"/>
    </source>
</evidence>
<dbReference type="AlphaFoldDB" id="A0A9W7T912"/>
<evidence type="ECO:0000256" key="9">
    <source>
        <dbReference type="ARBA" id="ARBA00049648"/>
    </source>
</evidence>
<feature type="compositionally biased region" description="Pro residues" evidence="11">
    <location>
        <begin position="455"/>
        <end position="464"/>
    </location>
</feature>
<dbReference type="InterPro" id="IPR002035">
    <property type="entry name" value="VWF_A"/>
</dbReference>
<dbReference type="GO" id="GO:0031012">
    <property type="term" value="C:extracellular matrix"/>
    <property type="evidence" value="ECO:0007669"/>
    <property type="project" value="TreeGrafter"/>
</dbReference>
<evidence type="ECO:0000256" key="2">
    <source>
        <dbReference type="ARBA" id="ARBA00004498"/>
    </source>
</evidence>
<keyword evidence="3" id="KW-0963">Cytoplasm</keyword>
<keyword evidence="5" id="KW-0272">Extracellular matrix</keyword>